<accession>X1VL41</accession>
<sequence>MKESRLVKPAKPAQTQFLGPSFLLHPTGLTVRGKPTKEEYDEAFNRLSLIESAQSWWWGDLA</sequence>
<dbReference type="AlphaFoldDB" id="X1VL41"/>
<feature type="non-terminal residue" evidence="1">
    <location>
        <position position="62"/>
    </location>
</feature>
<protein>
    <submittedName>
        <fullName evidence="1">Uncharacterized protein</fullName>
    </submittedName>
</protein>
<gene>
    <name evidence="1" type="ORF">S12H4_54277</name>
</gene>
<organism evidence="1">
    <name type="scientific">marine sediment metagenome</name>
    <dbReference type="NCBI Taxonomy" id="412755"/>
    <lineage>
        <taxon>unclassified sequences</taxon>
        <taxon>metagenomes</taxon>
        <taxon>ecological metagenomes</taxon>
    </lineage>
</organism>
<comment type="caution">
    <text evidence="1">The sequence shown here is derived from an EMBL/GenBank/DDBJ whole genome shotgun (WGS) entry which is preliminary data.</text>
</comment>
<dbReference type="EMBL" id="BARW01034677">
    <property type="protein sequence ID" value="GAJ08925.1"/>
    <property type="molecule type" value="Genomic_DNA"/>
</dbReference>
<evidence type="ECO:0000313" key="1">
    <source>
        <dbReference type="EMBL" id="GAJ08925.1"/>
    </source>
</evidence>
<proteinExistence type="predicted"/>
<name>X1VL41_9ZZZZ</name>
<reference evidence="1" key="1">
    <citation type="journal article" date="2014" name="Front. Microbiol.">
        <title>High frequency of phylogenetically diverse reductive dehalogenase-homologous genes in deep subseafloor sedimentary metagenomes.</title>
        <authorList>
            <person name="Kawai M."/>
            <person name="Futagami T."/>
            <person name="Toyoda A."/>
            <person name="Takaki Y."/>
            <person name="Nishi S."/>
            <person name="Hori S."/>
            <person name="Arai W."/>
            <person name="Tsubouchi T."/>
            <person name="Morono Y."/>
            <person name="Uchiyama I."/>
            <person name="Ito T."/>
            <person name="Fujiyama A."/>
            <person name="Inagaki F."/>
            <person name="Takami H."/>
        </authorList>
    </citation>
    <scope>NUCLEOTIDE SEQUENCE</scope>
    <source>
        <strain evidence="1">Expedition CK06-06</strain>
    </source>
</reference>